<evidence type="ECO:0000256" key="1">
    <source>
        <dbReference type="ARBA" id="ARBA00009156"/>
    </source>
</evidence>
<dbReference type="PANTHER" id="PTHR43095:SF5">
    <property type="entry name" value="XYLULOSE KINASE"/>
    <property type="match status" value="1"/>
</dbReference>
<feature type="non-terminal residue" evidence="5">
    <location>
        <position position="1"/>
    </location>
</feature>
<dbReference type="InterPro" id="IPR018485">
    <property type="entry name" value="FGGY_C"/>
</dbReference>
<dbReference type="EMBL" id="PGTN01000352">
    <property type="protein sequence ID" value="PJF46242.1"/>
    <property type="molecule type" value="Genomic_DNA"/>
</dbReference>
<protein>
    <recommendedName>
        <fullName evidence="4">Carbohydrate kinase FGGY C-terminal domain-containing protein</fullName>
    </recommendedName>
</protein>
<dbReference type="PANTHER" id="PTHR43095">
    <property type="entry name" value="SUGAR KINASE"/>
    <property type="match status" value="1"/>
</dbReference>
<name>A0A2M8Q8W1_9CHLR</name>
<evidence type="ECO:0000313" key="6">
    <source>
        <dbReference type="Proteomes" id="UP000230790"/>
    </source>
</evidence>
<dbReference type="GO" id="GO:0005975">
    <property type="term" value="P:carbohydrate metabolic process"/>
    <property type="evidence" value="ECO:0007669"/>
    <property type="project" value="InterPro"/>
</dbReference>
<dbReference type="Pfam" id="PF02782">
    <property type="entry name" value="FGGY_C"/>
    <property type="match status" value="1"/>
</dbReference>
<dbReference type="GO" id="GO:0016301">
    <property type="term" value="F:kinase activity"/>
    <property type="evidence" value="ECO:0007669"/>
    <property type="project" value="UniProtKB-KW"/>
</dbReference>
<sequence length="233" mass="25221">KVLKDPEVGRRGYAQGVHVSGGYYILGGLYTSGACIEWFRENIGAGLDYEALAEEGAAVSPGSLGVYFLPHLRTANPGYDDPYSRATFVGLTFDARRGALYRALLEGLAYEARYSLDTLLPYLSDTRIERIVATGGGTRNPLLMRIKASVYNHPLRVVSIDEATALGAAMLAGLGAGVYADVGAAVQSVRYTTALVEPEPTAAAFYAKAYERVYRELYPSVRTIHRVIGTLKE</sequence>
<dbReference type="AlphaFoldDB" id="A0A2M8Q8W1"/>
<proteinExistence type="inferred from homology"/>
<feature type="domain" description="Carbohydrate kinase FGGY C-terminal" evidence="4">
    <location>
        <begin position="9"/>
        <end position="174"/>
    </location>
</feature>
<comment type="caution">
    <text evidence="5">The sequence shown here is derived from an EMBL/GenBank/DDBJ whole genome shotgun (WGS) entry which is preliminary data.</text>
</comment>
<dbReference type="Proteomes" id="UP000230790">
    <property type="component" value="Unassembled WGS sequence"/>
</dbReference>
<dbReference type="Gene3D" id="3.30.420.40">
    <property type="match status" value="1"/>
</dbReference>
<keyword evidence="2" id="KW-0808">Transferase</keyword>
<dbReference type="SUPFAM" id="SSF53067">
    <property type="entry name" value="Actin-like ATPase domain"/>
    <property type="match status" value="1"/>
</dbReference>
<comment type="similarity">
    <text evidence="1">Belongs to the FGGY kinase family.</text>
</comment>
<evidence type="ECO:0000256" key="2">
    <source>
        <dbReference type="ARBA" id="ARBA00022679"/>
    </source>
</evidence>
<dbReference type="InterPro" id="IPR050406">
    <property type="entry name" value="FGGY_Carb_Kinase"/>
</dbReference>
<evidence type="ECO:0000259" key="4">
    <source>
        <dbReference type="Pfam" id="PF02782"/>
    </source>
</evidence>
<accession>A0A2M8Q8W1</accession>
<evidence type="ECO:0000256" key="3">
    <source>
        <dbReference type="ARBA" id="ARBA00022777"/>
    </source>
</evidence>
<gene>
    <name evidence="5" type="ORF">CUN48_14800</name>
</gene>
<dbReference type="InterPro" id="IPR043129">
    <property type="entry name" value="ATPase_NBD"/>
</dbReference>
<keyword evidence="3" id="KW-0418">Kinase</keyword>
<evidence type="ECO:0000313" key="5">
    <source>
        <dbReference type="EMBL" id="PJF46242.1"/>
    </source>
</evidence>
<reference evidence="5 6" key="1">
    <citation type="submission" date="2017-11" db="EMBL/GenBank/DDBJ databases">
        <title>Evolution of Phototrophy in the Chloroflexi Phylum Driven by Horizontal Gene Transfer.</title>
        <authorList>
            <person name="Ward L.M."/>
            <person name="Hemp J."/>
            <person name="Shih P.M."/>
            <person name="Mcglynn S.E."/>
            <person name="Fischer W."/>
        </authorList>
    </citation>
    <scope>NUCLEOTIDE SEQUENCE [LARGE SCALE GENOMIC DNA]</scope>
    <source>
        <strain evidence="5">JP3_7</strain>
    </source>
</reference>
<organism evidence="5 6">
    <name type="scientific">Candidatus Thermofonsia Clade 3 bacterium</name>
    <dbReference type="NCBI Taxonomy" id="2364212"/>
    <lineage>
        <taxon>Bacteria</taxon>
        <taxon>Bacillati</taxon>
        <taxon>Chloroflexota</taxon>
        <taxon>Candidatus Thermofontia</taxon>
        <taxon>Candidatus Thermofonsia Clade 3</taxon>
    </lineage>
</organism>